<sequence length="84" mass="9666">MNKLSQQSDKFRQLLDEVGSEVEGLKQEIRELKKDNAKLKAKLEEEHEKQTDIFSAITESERLALRQHVQGLISKIDHHLGVDS</sequence>
<protein>
    <recommendedName>
        <fullName evidence="4">Cell division protein ZapB</fullName>
    </recommendedName>
</protein>
<evidence type="ECO:0000313" key="3">
    <source>
        <dbReference type="Proteomes" id="UP001139125"/>
    </source>
</evidence>
<dbReference type="Proteomes" id="UP001139125">
    <property type="component" value="Unassembled WGS sequence"/>
</dbReference>
<reference evidence="2" key="1">
    <citation type="submission" date="2022-06" db="EMBL/GenBank/DDBJ databases">
        <title>Gracilimonas sp. CAU 1638 isolated from sea sediment.</title>
        <authorList>
            <person name="Kim W."/>
        </authorList>
    </citation>
    <scope>NUCLEOTIDE SEQUENCE</scope>
    <source>
        <strain evidence="2">CAU 1638</strain>
    </source>
</reference>
<comment type="caution">
    <text evidence="2">The sequence shown here is derived from an EMBL/GenBank/DDBJ whole genome shotgun (WGS) entry which is preliminary data.</text>
</comment>
<proteinExistence type="predicted"/>
<evidence type="ECO:0000256" key="1">
    <source>
        <dbReference type="SAM" id="Coils"/>
    </source>
</evidence>
<organism evidence="2 3">
    <name type="scientific">Gracilimonas sediminicola</name>
    <dbReference type="NCBI Taxonomy" id="2952158"/>
    <lineage>
        <taxon>Bacteria</taxon>
        <taxon>Pseudomonadati</taxon>
        <taxon>Balneolota</taxon>
        <taxon>Balneolia</taxon>
        <taxon>Balneolales</taxon>
        <taxon>Balneolaceae</taxon>
        <taxon>Gracilimonas</taxon>
    </lineage>
</organism>
<keyword evidence="3" id="KW-1185">Reference proteome</keyword>
<feature type="coiled-coil region" evidence="1">
    <location>
        <begin position="15"/>
        <end position="49"/>
    </location>
</feature>
<dbReference type="AlphaFoldDB" id="A0A9X2RFZ6"/>
<dbReference type="EMBL" id="JANDBC010000003">
    <property type="protein sequence ID" value="MCP9292961.1"/>
    <property type="molecule type" value="Genomic_DNA"/>
</dbReference>
<accession>A0A9X2RFZ6</accession>
<name>A0A9X2RFZ6_9BACT</name>
<evidence type="ECO:0000313" key="2">
    <source>
        <dbReference type="EMBL" id="MCP9292961.1"/>
    </source>
</evidence>
<evidence type="ECO:0008006" key="4">
    <source>
        <dbReference type="Google" id="ProtNLM"/>
    </source>
</evidence>
<dbReference type="RefSeq" id="WP_255135860.1">
    <property type="nucleotide sequence ID" value="NZ_CP175953.1"/>
</dbReference>
<gene>
    <name evidence="2" type="ORF">NM125_15330</name>
</gene>
<keyword evidence="1" id="KW-0175">Coiled coil</keyword>